<evidence type="ECO:0000313" key="2">
    <source>
        <dbReference type="EMBL" id="OAJ38279.1"/>
    </source>
</evidence>
<proteinExistence type="predicted"/>
<feature type="region of interest" description="Disordered" evidence="1">
    <location>
        <begin position="525"/>
        <end position="547"/>
    </location>
</feature>
<gene>
    <name evidence="2" type="ORF">BDEG_22227</name>
</gene>
<protein>
    <submittedName>
        <fullName evidence="2">Uncharacterized protein</fullName>
    </submittedName>
</protein>
<sequence>MPPHTQYGAGGSRRPHFYPDKMSYSKAGAQASNASNNVVSALPALCAIDTATSTHSLSKKLTRASVSPIRTLSDCHPQQICLSAIPLNELSSPPAVNNRQSNTLCKSYSAIHSTMPNTASTYASVAPASPSSLIGADDRCAFDEDEDYENQEPSSAYSPRALSLPGSSSWLYKDGSGYCNEIVHTPVRHTAGRRRSLANSALVNVNVSTAAKSSTISRRLPTRSPYDSSELDILMDHMVHPSDVLQPPHRQSAQQSRVTNCVQNQAACSTFYNNSVTCASSEQGKASPVTHCALVLPKDMSEMDTDDYGCALADSDGNSEADSLTSTDDDAETAVNDVSMSSSCLDKSYIMSLLEDAPTAVVNTTSTSFYEDDLDTGYDHDDFEMDCTFMDGLLISGSLSSSLTPSLEQTKVFCSTPCTKRESNASMVTVDKAAGPRTSISSITTLRRDSIDPSDQSSVYQYDSLDWSGLPEILSIIDDSDFVISPHLSYRDLIDEMDKTDDDAVNHCSKNHGLSAEYDLSTTRLDLDRQTNRSSNSQSQNGERKFVHSCVSDLSQSSLNKSLESKSQQSASDHVGLHSGVWELSDSVTTNYKPHCTNSIVAKRPRNDDLNGDCTESGVRPVRRRHQLHSAQTTHQHHSWSITAQSLPSDLTVDKSLLSSGLCPDKSSCDSTALAKPALSYLDDSACLLELFGPDTADLTKLVADSSLSGSIPLDITYVPPWYQPSSPLAQPCILLETDRATTSGTTRSLCAVCAKTPTKAASLCCQQVGQQLFSELLAIAVAKPRHQQIVTEALQDIMTCNISDQSLLASSLLVQPSLPQLSTSTPSPKSSALKNMNLHNNIATATHILTTHTSSKPASPTMSLYNRSNASFSSETILTHLLPTPAQASNNFWLPFTSSQLYQHIQPYIPNIAFPSAYSRFNYVENTEVDSWIQMPDNIEKIRCSPSKVISKNFQDHTYTRQSRRLDV</sequence>
<dbReference type="VEuPathDB" id="FungiDB:BDEG_22227"/>
<feature type="compositionally biased region" description="Low complexity" evidence="1">
    <location>
        <begin position="532"/>
        <end position="541"/>
    </location>
</feature>
<organism evidence="2 3">
    <name type="scientific">Batrachochytrium dendrobatidis (strain JEL423)</name>
    <dbReference type="NCBI Taxonomy" id="403673"/>
    <lineage>
        <taxon>Eukaryota</taxon>
        <taxon>Fungi</taxon>
        <taxon>Fungi incertae sedis</taxon>
        <taxon>Chytridiomycota</taxon>
        <taxon>Chytridiomycota incertae sedis</taxon>
        <taxon>Chytridiomycetes</taxon>
        <taxon>Rhizophydiales</taxon>
        <taxon>Rhizophydiales incertae sedis</taxon>
        <taxon>Batrachochytrium</taxon>
    </lineage>
</organism>
<evidence type="ECO:0000313" key="3">
    <source>
        <dbReference type="Proteomes" id="UP000077115"/>
    </source>
</evidence>
<evidence type="ECO:0000256" key="1">
    <source>
        <dbReference type="SAM" id="MobiDB-lite"/>
    </source>
</evidence>
<accession>A0A177WDU7</accession>
<dbReference type="Proteomes" id="UP000077115">
    <property type="component" value="Unassembled WGS sequence"/>
</dbReference>
<name>A0A177WDU7_BATDL</name>
<reference evidence="2 3" key="1">
    <citation type="submission" date="2006-10" db="EMBL/GenBank/DDBJ databases">
        <title>The Genome Sequence of Batrachochytrium dendrobatidis JEL423.</title>
        <authorList>
            <consortium name="The Broad Institute Genome Sequencing Platform"/>
            <person name="Birren B."/>
            <person name="Lander E."/>
            <person name="Galagan J."/>
            <person name="Cuomo C."/>
            <person name="Devon K."/>
            <person name="Jaffe D."/>
            <person name="Butler J."/>
            <person name="Alvarez P."/>
            <person name="Gnerre S."/>
            <person name="Grabherr M."/>
            <person name="Kleber M."/>
            <person name="Mauceli E."/>
            <person name="Brockman W."/>
            <person name="Young S."/>
            <person name="LaButti K."/>
            <person name="Sykes S."/>
            <person name="DeCaprio D."/>
            <person name="Crawford M."/>
            <person name="Koehrsen M."/>
            <person name="Engels R."/>
            <person name="Montgomery P."/>
            <person name="Pearson M."/>
            <person name="Howarth C."/>
            <person name="Larson L."/>
            <person name="White J."/>
            <person name="O'Leary S."/>
            <person name="Kodira C."/>
            <person name="Zeng Q."/>
            <person name="Yandava C."/>
            <person name="Alvarado L."/>
            <person name="Longcore J."/>
            <person name="James T."/>
        </authorList>
    </citation>
    <scope>NUCLEOTIDE SEQUENCE [LARGE SCALE GENOMIC DNA]</scope>
    <source>
        <strain evidence="2 3">JEL423</strain>
    </source>
</reference>
<dbReference type="EMBL" id="DS022301">
    <property type="protein sequence ID" value="OAJ38279.1"/>
    <property type="molecule type" value="Genomic_DNA"/>
</dbReference>
<reference evidence="2 3" key="2">
    <citation type="submission" date="2016-05" db="EMBL/GenBank/DDBJ databases">
        <title>Lineage-specific infection strategies underlie the spectrum of fungal disease in amphibians.</title>
        <authorList>
            <person name="Cuomo C.A."/>
            <person name="Farrer R.A."/>
            <person name="James T."/>
            <person name="Longcore J."/>
            <person name="Birren B."/>
        </authorList>
    </citation>
    <scope>NUCLEOTIDE SEQUENCE [LARGE SCALE GENOMIC DNA]</scope>
    <source>
        <strain evidence="2 3">JEL423</strain>
    </source>
</reference>
<feature type="region of interest" description="Disordered" evidence="1">
    <location>
        <begin position="1"/>
        <end position="21"/>
    </location>
</feature>
<dbReference type="OrthoDB" id="2163579at2759"/>
<dbReference type="AlphaFoldDB" id="A0A177WDU7"/>